<evidence type="ECO:0000313" key="3">
    <source>
        <dbReference type="Proteomes" id="UP000292302"/>
    </source>
</evidence>
<protein>
    <submittedName>
        <fullName evidence="2">Molecular chaperone Tir</fullName>
    </submittedName>
</protein>
<gene>
    <name evidence="2" type="ORF">DNK06_14500</name>
</gene>
<dbReference type="InterPro" id="IPR000157">
    <property type="entry name" value="TIR_dom"/>
</dbReference>
<dbReference type="InterPro" id="IPR035897">
    <property type="entry name" value="Toll_tir_struct_dom_sf"/>
</dbReference>
<name>A0A4Q9QMQ9_9GAMM</name>
<proteinExistence type="predicted"/>
<evidence type="ECO:0000313" key="2">
    <source>
        <dbReference type="EMBL" id="TBU78022.1"/>
    </source>
</evidence>
<dbReference type="OrthoDB" id="7055795at2"/>
<feature type="domain" description="TIR" evidence="1">
    <location>
        <begin position="15"/>
        <end position="149"/>
    </location>
</feature>
<dbReference type="PROSITE" id="PS50104">
    <property type="entry name" value="TIR"/>
    <property type="match status" value="1"/>
</dbReference>
<dbReference type="SUPFAM" id="SSF52200">
    <property type="entry name" value="Toll/Interleukin receptor TIR domain"/>
    <property type="match status" value="1"/>
</dbReference>
<keyword evidence="3" id="KW-1185">Reference proteome</keyword>
<dbReference type="AlphaFoldDB" id="A0A4Q9QMQ9"/>
<dbReference type="Gene3D" id="3.40.50.10140">
    <property type="entry name" value="Toll/interleukin-1 receptor homology (TIR) domain"/>
    <property type="match status" value="1"/>
</dbReference>
<evidence type="ECO:0000259" key="1">
    <source>
        <dbReference type="PROSITE" id="PS50104"/>
    </source>
</evidence>
<comment type="caution">
    <text evidence="2">The sequence shown here is derived from an EMBL/GenBank/DDBJ whole genome shotgun (WGS) entry which is preliminary data.</text>
</comment>
<sequence length="326" mass="35915">MPLSRSPQYKDEFMVAPKVFVSHASEDKDRFVIEFAKRLRANGVDAWVDKWEIQVGDSLVERIFQEGLKESRAVIIVLSKFSVVKPWVREELDAAVVNKINKQARIIPVVLDDCEVPQVLQATKWVSCKNLENYDDAFNEIVATIFGASEKPALGSPPPYVASFGVGVGGHNNVDSLVIKLACEAALNSGTPIVGEAAFKEGGEFVLPLQQLKDSIEYLTEHGTIEWSRDLSGSLHGVSISQAGFELYARQHVPDYAGLARKAISLIVNEEVASNVELQGKLGIKRFLVDHILRTLKSSGKLQVTWFLGGQCSIDHVSASLRRSLD</sequence>
<dbReference type="Pfam" id="PF13676">
    <property type="entry name" value="TIR_2"/>
    <property type="match status" value="1"/>
</dbReference>
<accession>A0A4Q9QMQ9</accession>
<dbReference type="GO" id="GO:0007165">
    <property type="term" value="P:signal transduction"/>
    <property type="evidence" value="ECO:0007669"/>
    <property type="project" value="InterPro"/>
</dbReference>
<dbReference type="Proteomes" id="UP000292302">
    <property type="component" value="Unassembled WGS sequence"/>
</dbReference>
<dbReference type="SMART" id="SM00255">
    <property type="entry name" value="TIR"/>
    <property type="match status" value="1"/>
</dbReference>
<organism evidence="2 3">
    <name type="scientific">Phytopseudomonas daroniae</name>
    <dbReference type="NCBI Taxonomy" id="2487519"/>
    <lineage>
        <taxon>Bacteria</taxon>
        <taxon>Pseudomonadati</taxon>
        <taxon>Pseudomonadota</taxon>
        <taxon>Gammaproteobacteria</taxon>
        <taxon>Pseudomonadales</taxon>
        <taxon>Pseudomonadaceae</taxon>
        <taxon>Phytopseudomonas</taxon>
    </lineage>
</organism>
<reference evidence="2 3" key="1">
    <citation type="submission" date="2018-06" db="EMBL/GenBank/DDBJ databases">
        <title>Three novel Pseudomonas species isolated from symptomatic oak.</title>
        <authorList>
            <person name="Bueno-Gonzalez V."/>
            <person name="Brady C."/>
        </authorList>
    </citation>
    <scope>NUCLEOTIDE SEQUENCE [LARGE SCALE GENOMIC DNA]</scope>
    <source>
        <strain evidence="2 3">P9A</strain>
    </source>
</reference>
<dbReference type="EMBL" id="QJUI01000011">
    <property type="protein sequence ID" value="TBU78022.1"/>
    <property type="molecule type" value="Genomic_DNA"/>
</dbReference>